<evidence type="ECO:0000313" key="2">
    <source>
        <dbReference type="Proteomes" id="UP001492380"/>
    </source>
</evidence>
<accession>A0ABR1YPV0</accession>
<evidence type="ECO:0008006" key="3">
    <source>
        <dbReference type="Google" id="ProtNLM"/>
    </source>
</evidence>
<keyword evidence="2" id="KW-1185">Reference proteome</keyword>
<proteinExistence type="predicted"/>
<organism evidence="1 2">
    <name type="scientific">Phyllosticta capitalensis</name>
    <dbReference type="NCBI Taxonomy" id="121624"/>
    <lineage>
        <taxon>Eukaryota</taxon>
        <taxon>Fungi</taxon>
        <taxon>Dikarya</taxon>
        <taxon>Ascomycota</taxon>
        <taxon>Pezizomycotina</taxon>
        <taxon>Dothideomycetes</taxon>
        <taxon>Dothideomycetes incertae sedis</taxon>
        <taxon>Botryosphaeriales</taxon>
        <taxon>Phyllostictaceae</taxon>
        <taxon>Phyllosticta</taxon>
    </lineage>
</organism>
<evidence type="ECO:0000313" key="1">
    <source>
        <dbReference type="EMBL" id="KAK8235475.1"/>
    </source>
</evidence>
<sequence length="221" mass="24007">MQSFPLLCGPLLVGCFAFFFFLLVELPCLLRLHIQCLILAFLLNTCTCTAAHQPNSCRLLPSSSTSHAAAATTTTHAKLVPLAYLVHCIAWAPLSFPPSFTHSLFSKKKKASQCVAQESSLPTHAPTTFLPSSISLPSRRYWPILFGIVVMLMPPTTRHAALPESWVGMAICSGWSVGCGSKGCRCGHQDITVLGVGVDSTKWVVEGAGHEIHMYRRNGVR</sequence>
<name>A0ABR1YPV0_9PEZI</name>
<comment type="caution">
    <text evidence="1">The sequence shown here is derived from an EMBL/GenBank/DDBJ whole genome shotgun (WGS) entry which is preliminary data.</text>
</comment>
<protein>
    <recommendedName>
        <fullName evidence="3">Secreted protein</fullName>
    </recommendedName>
</protein>
<dbReference type="Proteomes" id="UP001492380">
    <property type="component" value="Unassembled WGS sequence"/>
</dbReference>
<gene>
    <name evidence="1" type="ORF">HDK90DRAFT_246984</name>
</gene>
<reference evidence="1 2" key="1">
    <citation type="submission" date="2024-04" db="EMBL/GenBank/DDBJ databases">
        <title>Phyllosticta paracitricarpa is synonymous to the EU quarantine fungus P. citricarpa based on phylogenomic analyses.</title>
        <authorList>
            <consortium name="Lawrence Berkeley National Laboratory"/>
            <person name="Van Ingen-Buijs V.A."/>
            <person name="Van Westerhoven A.C."/>
            <person name="Haridas S."/>
            <person name="Skiadas P."/>
            <person name="Martin F."/>
            <person name="Groenewald J.Z."/>
            <person name="Crous P.W."/>
            <person name="Seidl M.F."/>
        </authorList>
    </citation>
    <scope>NUCLEOTIDE SEQUENCE [LARGE SCALE GENOMIC DNA]</scope>
    <source>
        <strain evidence="1 2">CBS 123374</strain>
    </source>
</reference>
<dbReference type="EMBL" id="JBBWRZ010000005">
    <property type="protein sequence ID" value="KAK8235475.1"/>
    <property type="molecule type" value="Genomic_DNA"/>
</dbReference>